<proteinExistence type="predicted"/>
<comment type="caution">
    <text evidence="1">The sequence shown here is derived from an EMBL/GenBank/DDBJ whole genome shotgun (WGS) entry which is preliminary data.</text>
</comment>
<name>A0ABQ0UV86_9LACT</name>
<evidence type="ECO:0000313" key="1">
    <source>
        <dbReference type="EMBL" id="GEK88448.1"/>
    </source>
</evidence>
<keyword evidence="2" id="KW-1185">Reference proteome</keyword>
<gene>
    <name evidence="1" type="ORF">APU01nite_04870</name>
</gene>
<protein>
    <submittedName>
        <fullName evidence="1">Uncharacterized protein</fullName>
    </submittedName>
</protein>
<organism evidence="1 2">
    <name type="scientific">Alkalibacterium putridalgicola</name>
    <dbReference type="NCBI Taxonomy" id="426703"/>
    <lineage>
        <taxon>Bacteria</taxon>
        <taxon>Bacillati</taxon>
        <taxon>Bacillota</taxon>
        <taxon>Bacilli</taxon>
        <taxon>Lactobacillales</taxon>
        <taxon>Carnobacteriaceae</taxon>
        <taxon>Alkalibacterium</taxon>
    </lineage>
</organism>
<dbReference type="EMBL" id="BJUX01000003">
    <property type="protein sequence ID" value="GEK88448.1"/>
    <property type="molecule type" value="Genomic_DNA"/>
</dbReference>
<sequence>MCAFPLSTVFFSSIKSIAIEESECQYKYSKKAVKEGVVTQQYTIAGDKHPSFTARFSFY</sequence>
<evidence type="ECO:0000313" key="2">
    <source>
        <dbReference type="Proteomes" id="UP000321425"/>
    </source>
</evidence>
<dbReference type="Proteomes" id="UP000321425">
    <property type="component" value="Unassembled WGS sequence"/>
</dbReference>
<reference evidence="1 2" key="1">
    <citation type="submission" date="2019-07" db="EMBL/GenBank/DDBJ databases">
        <title>Whole genome shotgun sequence of Alkalibacterium putridalgicola NBRC 103243.</title>
        <authorList>
            <person name="Hosoyama A."/>
            <person name="Uohara A."/>
            <person name="Ohji S."/>
            <person name="Ichikawa N."/>
        </authorList>
    </citation>
    <scope>NUCLEOTIDE SEQUENCE [LARGE SCALE GENOMIC DNA]</scope>
    <source>
        <strain evidence="1 2">NBRC 103243</strain>
    </source>
</reference>
<accession>A0ABQ0UV86</accession>